<sequence>MKLLVALLVSTASVHATMDCFEPAPGGWNTARELVGDIAAASSADECAERCYAQAKCAAFSFAASLCALLSAETGRPPPCGSGLSALPAALWLRVCDHPTTTSSTIETSAATTSETAPPSSATTSPSSTSSTETPTTQAGCPPGGVWSDWVTTGTCQTTCGSNNVAARKRTCLTTCGDCPCTGVESDVGPCGIALCSFPQLTCLSPYKKFLNCSTKTTISFAEPKACHMLCATLEPDGRYRPYQLLV</sequence>
<dbReference type="Pfam" id="PF00024">
    <property type="entry name" value="PAN_1"/>
    <property type="match status" value="1"/>
</dbReference>
<feature type="chain" id="PRO_5043657863" evidence="2">
    <location>
        <begin position="17"/>
        <end position="247"/>
    </location>
</feature>
<evidence type="ECO:0000313" key="4">
    <source>
        <dbReference type="Proteomes" id="UP000005239"/>
    </source>
</evidence>
<organism evidence="3 4">
    <name type="scientific">Pristionchus pacificus</name>
    <name type="common">Parasitic nematode worm</name>
    <dbReference type="NCBI Taxonomy" id="54126"/>
    <lineage>
        <taxon>Eukaryota</taxon>
        <taxon>Metazoa</taxon>
        <taxon>Ecdysozoa</taxon>
        <taxon>Nematoda</taxon>
        <taxon>Chromadorea</taxon>
        <taxon>Rhabditida</taxon>
        <taxon>Rhabditina</taxon>
        <taxon>Diplogasteromorpha</taxon>
        <taxon>Diplogasteroidea</taxon>
        <taxon>Neodiplogasteridae</taxon>
        <taxon>Pristionchus</taxon>
    </lineage>
</organism>
<dbReference type="EnsemblMetazoa" id="PPA41457.1">
    <property type="protein sequence ID" value="PPA41457.1"/>
    <property type="gene ID" value="WBGene00279826"/>
</dbReference>
<dbReference type="Proteomes" id="UP000005239">
    <property type="component" value="Unassembled WGS sequence"/>
</dbReference>
<accession>A0A8R1YX09</accession>
<feature type="signal peptide" evidence="2">
    <location>
        <begin position="1"/>
        <end position="16"/>
    </location>
</feature>
<dbReference type="Gene3D" id="3.50.4.10">
    <property type="entry name" value="Hepatocyte Growth Factor"/>
    <property type="match status" value="1"/>
</dbReference>
<feature type="region of interest" description="Disordered" evidence="1">
    <location>
        <begin position="104"/>
        <end position="142"/>
    </location>
</feature>
<accession>A0A2A6CL96</accession>
<dbReference type="InterPro" id="IPR000884">
    <property type="entry name" value="TSP1_rpt"/>
</dbReference>
<keyword evidence="2" id="KW-0732">Signal</keyword>
<dbReference type="PROSITE" id="PS50948">
    <property type="entry name" value="PAN"/>
    <property type="match status" value="1"/>
</dbReference>
<protein>
    <submittedName>
        <fullName evidence="3">Apple domain-containing protein</fullName>
    </submittedName>
</protein>
<evidence type="ECO:0000313" key="3">
    <source>
        <dbReference type="EnsemblMetazoa" id="PPA41457.1"/>
    </source>
</evidence>
<dbReference type="AlphaFoldDB" id="A0A2A6CL96"/>
<gene>
    <name evidence="3" type="primary">WBGene00279826</name>
</gene>
<dbReference type="PROSITE" id="PS50092">
    <property type="entry name" value="TSP1"/>
    <property type="match status" value="1"/>
</dbReference>
<reference evidence="3" key="2">
    <citation type="submission" date="2022-06" db="UniProtKB">
        <authorList>
            <consortium name="EnsemblMetazoa"/>
        </authorList>
    </citation>
    <scope>IDENTIFICATION</scope>
    <source>
        <strain evidence="3">PS312</strain>
    </source>
</reference>
<evidence type="ECO:0000256" key="2">
    <source>
        <dbReference type="SAM" id="SignalP"/>
    </source>
</evidence>
<dbReference type="PANTHER" id="PTHR31936:SF2">
    <property type="entry name" value="FLO11 DOMAIN-CONTAINING PROTEIN"/>
    <property type="match status" value="1"/>
</dbReference>
<reference evidence="4" key="1">
    <citation type="journal article" date="2008" name="Nat. Genet.">
        <title>The Pristionchus pacificus genome provides a unique perspective on nematode lifestyle and parasitism.</title>
        <authorList>
            <person name="Dieterich C."/>
            <person name="Clifton S.W."/>
            <person name="Schuster L.N."/>
            <person name="Chinwalla A."/>
            <person name="Delehaunty K."/>
            <person name="Dinkelacker I."/>
            <person name="Fulton L."/>
            <person name="Fulton R."/>
            <person name="Godfrey J."/>
            <person name="Minx P."/>
            <person name="Mitreva M."/>
            <person name="Roeseler W."/>
            <person name="Tian H."/>
            <person name="Witte H."/>
            <person name="Yang S.P."/>
            <person name="Wilson R.K."/>
            <person name="Sommer R.J."/>
        </authorList>
    </citation>
    <scope>NUCLEOTIDE SEQUENCE [LARGE SCALE GENOMIC DNA]</scope>
    <source>
        <strain evidence="4">PS312</strain>
    </source>
</reference>
<dbReference type="OrthoDB" id="5821553at2759"/>
<proteinExistence type="predicted"/>
<dbReference type="PANTHER" id="PTHR31936">
    <property type="entry name" value="PROTEIN CBG18744"/>
    <property type="match status" value="1"/>
</dbReference>
<dbReference type="InterPro" id="IPR003609">
    <property type="entry name" value="Pan_app"/>
</dbReference>
<feature type="compositionally biased region" description="Low complexity" evidence="1">
    <location>
        <begin position="104"/>
        <end position="137"/>
    </location>
</feature>
<evidence type="ECO:0000256" key="1">
    <source>
        <dbReference type="SAM" id="MobiDB-lite"/>
    </source>
</evidence>
<name>A0A2A6CL96_PRIPA</name>
<keyword evidence="4" id="KW-1185">Reference proteome</keyword>